<keyword evidence="2 12" id="KW-0639">Primosome</keyword>
<dbReference type="PANTHER" id="PTHR30153">
    <property type="entry name" value="REPLICATIVE DNA HELICASE DNAB"/>
    <property type="match status" value="1"/>
</dbReference>
<sequence>MPKKSQLRVPPQNLEAEQAVLGSLLIDKNAIFRVADILSPRDFYSPQHEKIYEAILYLYEKHQPIDILTLTNHLKEKELLKDVGGSSYLAEITNQVTSASHVSHYTDIVKEKKILRDLIRASAEITESVFETNLEIEDLLDDVEQKILSISQKSLPQNFMHVKEELKNAYERIEKLHQGGGRIRGVPTGFPEIDNILSGLQKSDLVILGARPSLGKTSLALDIARHAAMEGKVPVGIFSLEMSREQVIDRIVAAESRVPLWKILTGRISDDVEFQMIQASLDRLSGVPIFIDDSPTLNIMQMRSMARRLQIEHGLGLLVVDYLQLVRPRTNSDNMVQQVTEISRGLKALARELKVPVLALSQLSRAVDQRDNKIPRLSDLRESGSIEQDSDVVMFIYRKDRDFLETPPEEQNIAQINIAKHRNGPLGSVKLRFDPERVSFVSLEKRYEGGSES</sequence>
<evidence type="ECO:0000256" key="10">
    <source>
        <dbReference type="ARBA" id="ARBA00048954"/>
    </source>
</evidence>
<evidence type="ECO:0000256" key="6">
    <source>
        <dbReference type="ARBA" id="ARBA00022806"/>
    </source>
</evidence>
<evidence type="ECO:0000256" key="4">
    <source>
        <dbReference type="ARBA" id="ARBA00022741"/>
    </source>
</evidence>
<comment type="catalytic activity">
    <reaction evidence="10 12">
        <text>ATP + H2O = ADP + phosphate + H(+)</text>
        <dbReference type="Rhea" id="RHEA:13065"/>
        <dbReference type="ChEBI" id="CHEBI:15377"/>
        <dbReference type="ChEBI" id="CHEBI:15378"/>
        <dbReference type="ChEBI" id="CHEBI:30616"/>
        <dbReference type="ChEBI" id="CHEBI:43474"/>
        <dbReference type="ChEBI" id="CHEBI:456216"/>
        <dbReference type="EC" id="5.6.2.3"/>
    </reaction>
</comment>
<dbReference type="PANTHER" id="PTHR30153:SF2">
    <property type="entry name" value="REPLICATIVE DNA HELICASE"/>
    <property type="match status" value="1"/>
</dbReference>
<dbReference type="GO" id="GO:1990077">
    <property type="term" value="C:primosome complex"/>
    <property type="evidence" value="ECO:0007669"/>
    <property type="project" value="UniProtKB-UniRule"/>
</dbReference>
<dbReference type="Gene3D" id="3.40.50.300">
    <property type="entry name" value="P-loop containing nucleotide triphosphate hydrolases"/>
    <property type="match status" value="1"/>
</dbReference>
<proteinExistence type="inferred from homology"/>
<keyword evidence="5 12" id="KW-0378">Hydrolase</keyword>
<dbReference type="InterPro" id="IPR027417">
    <property type="entry name" value="P-loop_NTPase"/>
</dbReference>
<dbReference type="EMBL" id="MHNW01000023">
    <property type="protein sequence ID" value="OGZ53327.1"/>
    <property type="molecule type" value="Genomic_DNA"/>
</dbReference>
<evidence type="ECO:0000256" key="5">
    <source>
        <dbReference type="ARBA" id="ARBA00022801"/>
    </source>
</evidence>
<dbReference type="PROSITE" id="PS51199">
    <property type="entry name" value="SF4_HELICASE"/>
    <property type="match status" value="1"/>
</dbReference>
<dbReference type="EC" id="5.6.2.3" evidence="11 12"/>
<evidence type="ECO:0000256" key="11">
    <source>
        <dbReference type="NCBIfam" id="TIGR00665"/>
    </source>
</evidence>
<evidence type="ECO:0000256" key="8">
    <source>
        <dbReference type="ARBA" id="ARBA00023125"/>
    </source>
</evidence>
<comment type="similarity">
    <text evidence="1 12">Belongs to the helicase family. DnaB subfamily.</text>
</comment>
<keyword evidence="8 12" id="KW-0238">DNA-binding</keyword>
<name>A0A1G2GSW4_9BACT</name>
<evidence type="ECO:0000256" key="12">
    <source>
        <dbReference type="RuleBase" id="RU362085"/>
    </source>
</evidence>
<evidence type="ECO:0000259" key="13">
    <source>
        <dbReference type="PROSITE" id="PS51199"/>
    </source>
</evidence>
<keyword evidence="3 12" id="KW-0235">DNA replication</keyword>
<gene>
    <name evidence="14" type="ORF">A3B25_03775</name>
</gene>
<dbReference type="GO" id="GO:0043139">
    <property type="term" value="F:5'-3' DNA helicase activity"/>
    <property type="evidence" value="ECO:0007669"/>
    <property type="project" value="UniProtKB-EC"/>
</dbReference>
<dbReference type="SUPFAM" id="SSF48024">
    <property type="entry name" value="N-terminal domain of DnaB helicase"/>
    <property type="match status" value="1"/>
</dbReference>
<evidence type="ECO:0000256" key="9">
    <source>
        <dbReference type="ARBA" id="ARBA00023235"/>
    </source>
</evidence>
<dbReference type="GO" id="GO:0005524">
    <property type="term" value="F:ATP binding"/>
    <property type="evidence" value="ECO:0007669"/>
    <property type="project" value="UniProtKB-UniRule"/>
</dbReference>
<dbReference type="NCBIfam" id="TIGR00665">
    <property type="entry name" value="DnaB"/>
    <property type="match status" value="1"/>
</dbReference>
<dbReference type="InterPro" id="IPR016136">
    <property type="entry name" value="DNA_helicase_N/primase_C"/>
</dbReference>
<dbReference type="STRING" id="1802126.A3B25_03775"/>
<keyword evidence="4 12" id="KW-0547">Nucleotide-binding</keyword>
<dbReference type="SUPFAM" id="SSF52540">
    <property type="entry name" value="P-loop containing nucleoside triphosphate hydrolases"/>
    <property type="match status" value="1"/>
</dbReference>
<evidence type="ECO:0000256" key="7">
    <source>
        <dbReference type="ARBA" id="ARBA00022840"/>
    </source>
</evidence>
<evidence type="ECO:0000256" key="1">
    <source>
        <dbReference type="ARBA" id="ARBA00008428"/>
    </source>
</evidence>
<dbReference type="GO" id="GO:0006269">
    <property type="term" value="P:DNA replication, synthesis of primer"/>
    <property type="evidence" value="ECO:0007669"/>
    <property type="project" value="UniProtKB-UniRule"/>
</dbReference>
<dbReference type="GO" id="GO:0005829">
    <property type="term" value="C:cytosol"/>
    <property type="evidence" value="ECO:0007669"/>
    <property type="project" value="TreeGrafter"/>
</dbReference>
<dbReference type="InterPro" id="IPR007692">
    <property type="entry name" value="DNA_helicase_DnaB"/>
</dbReference>
<evidence type="ECO:0000256" key="2">
    <source>
        <dbReference type="ARBA" id="ARBA00022515"/>
    </source>
</evidence>
<dbReference type="AlphaFoldDB" id="A0A1G2GSW4"/>
<dbReference type="Pfam" id="PF00772">
    <property type="entry name" value="DnaB"/>
    <property type="match status" value="1"/>
</dbReference>
<dbReference type="GO" id="GO:0016887">
    <property type="term" value="F:ATP hydrolysis activity"/>
    <property type="evidence" value="ECO:0007669"/>
    <property type="project" value="RHEA"/>
</dbReference>
<dbReference type="Proteomes" id="UP000179106">
    <property type="component" value="Unassembled WGS sequence"/>
</dbReference>
<evidence type="ECO:0000256" key="3">
    <source>
        <dbReference type="ARBA" id="ARBA00022705"/>
    </source>
</evidence>
<dbReference type="InterPro" id="IPR007694">
    <property type="entry name" value="DNA_helicase_DnaB-like_C"/>
</dbReference>
<organism evidence="14 15">
    <name type="scientific">Candidatus Ryanbacteria bacterium RIFCSPLOWO2_01_FULL_48_26</name>
    <dbReference type="NCBI Taxonomy" id="1802126"/>
    <lineage>
        <taxon>Bacteria</taxon>
        <taxon>Candidatus Ryaniibacteriota</taxon>
    </lineage>
</organism>
<evidence type="ECO:0000313" key="15">
    <source>
        <dbReference type="Proteomes" id="UP000179106"/>
    </source>
</evidence>
<dbReference type="Pfam" id="PF03796">
    <property type="entry name" value="DnaB_C"/>
    <property type="match status" value="1"/>
</dbReference>
<dbReference type="InterPro" id="IPR007693">
    <property type="entry name" value="DNA_helicase_DnaB-like_N"/>
</dbReference>
<accession>A0A1G2GSW4</accession>
<protein>
    <recommendedName>
        <fullName evidence="11 12">Replicative DNA helicase</fullName>
        <ecNumber evidence="11 12">5.6.2.3</ecNumber>
    </recommendedName>
</protein>
<dbReference type="InterPro" id="IPR036185">
    <property type="entry name" value="DNA_heli_DnaB-like_N_sf"/>
</dbReference>
<dbReference type="FunFam" id="1.10.860.10:FF:000001">
    <property type="entry name" value="Replicative DNA helicase"/>
    <property type="match status" value="1"/>
</dbReference>
<comment type="function">
    <text evidence="12">The main replicative DNA helicase, it participates in initiation and elongation during chromosome replication. Travels ahead of the DNA replisome, separating dsDNA into templates for DNA synthesis. A processive ATP-dependent 5'-3' DNA helicase it has DNA-dependent ATPase activity.</text>
</comment>
<keyword evidence="7 12" id="KW-0067">ATP-binding</keyword>
<keyword evidence="6 12" id="KW-0347">Helicase</keyword>
<dbReference type="GO" id="GO:0003677">
    <property type="term" value="F:DNA binding"/>
    <property type="evidence" value="ECO:0007669"/>
    <property type="project" value="UniProtKB-UniRule"/>
</dbReference>
<dbReference type="CDD" id="cd00984">
    <property type="entry name" value="DnaB_C"/>
    <property type="match status" value="1"/>
</dbReference>
<comment type="caution">
    <text evidence="14">The sequence shown here is derived from an EMBL/GenBank/DDBJ whole genome shotgun (WGS) entry which is preliminary data.</text>
</comment>
<keyword evidence="9" id="KW-0413">Isomerase</keyword>
<dbReference type="Gene3D" id="1.10.860.10">
    <property type="entry name" value="DNAb Helicase, Chain A"/>
    <property type="match status" value="1"/>
</dbReference>
<evidence type="ECO:0000313" key="14">
    <source>
        <dbReference type="EMBL" id="OGZ53327.1"/>
    </source>
</evidence>
<reference evidence="14 15" key="1">
    <citation type="journal article" date="2016" name="Nat. Commun.">
        <title>Thousands of microbial genomes shed light on interconnected biogeochemical processes in an aquifer system.</title>
        <authorList>
            <person name="Anantharaman K."/>
            <person name="Brown C.T."/>
            <person name="Hug L.A."/>
            <person name="Sharon I."/>
            <person name="Castelle C.J."/>
            <person name="Probst A.J."/>
            <person name="Thomas B.C."/>
            <person name="Singh A."/>
            <person name="Wilkins M.J."/>
            <person name="Karaoz U."/>
            <person name="Brodie E.L."/>
            <person name="Williams K.H."/>
            <person name="Hubbard S.S."/>
            <person name="Banfield J.F."/>
        </authorList>
    </citation>
    <scope>NUCLEOTIDE SEQUENCE [LARGE SCALE GENOMIC DNA]</scope>
</reference>
<feature type="domain" description="SF4 helicase" evidence="13">
    <location>
        <begin position="179"/>
        <end position="447"/>
    </location>
</feature>